<dbReference type="InterPro" id="IPR044651">
    <property type="entry name" value="OTSB-like"/>
</dbReference>
<dbReference type="AlphaFoldDB" id="A0A934WYL1"/>
<dbReference type="GO" id="GO:0004805">
    <property type="term" value="F:trehalose-phosphatase activity"/>
    <property type="evidence" value="ECO:0007669"/>
    <property type="project" value="UniProtKB-EC"/>
</dbReference>
<evidence type="ECO:0000256" key="3">
    <source>
        <dbReference type="ARBA" id="ARBA00022801"/>
    </source>
</evidence>
<dbReference type="InterPro" id="IPR036412">
    <property type="entry name" value="HAD-like_sf"/>
</dbReference>
<keyword evidence="4" id="KW-0479">Metal-binding</keyword>
<dbReference type="PANTHER" id="PTHR43768">
    <property type="entry name" value="TREHALOSE 6-PHOSPHATE PHOSPHATASE"/>
    <property type="match status" value="1"/>
</dbReference>
<comment type="pathway">
    <text evidence="1 4">Glycan biosynthesis; trehalose biosynthesis.</text>
</comment>
<comment type="function">
    <text evidence="4">Removes the phosphate from trehalose 6-phosphate to produce free trehalose.</text>
</comment>
<evidence type="ECO:0000256" key="1">
    <source>
        <dbReference type="ARBA" id="ARBA00005199"/>
    </source>
</evidence>
<evidence type="ECO:0000313" key="5">
    <source>
        <dbReference type="EMBL" id="MBK6265568.1"/>
    </source>
</evidence>
<evidence type="ECO:0000256" key="2">
    <source>
        <dbReference type="ARBA" id="ARBA00008770"/>
    </source>
</evidence>
<reference evidence="5" key="1">
    <citation type="submission" date="2021-01" db="EMBL/GenBank/DDBJ databases">
        <title>Marivirga aurantiaca sp. nov., isolated from intertidal surface sediments.</title>
        <authorList>
            <person name="Zhang M."/>
        </authorList>
    </citation>
    <scope>NUCLEOTIDE SEQUENCE</scope>
    <source>
        <strain evidence="5">S37H4</strain>
    </source>
</reference>
<organism evidence="5 6">
    <name type="scientific">Marivirga aurantiaca</name>
    <dbReference type="NCBI Taxonomy" id="2802615"/>
    <lineage>
        <taxon>Bacteria</taxon>
        <taxon>Pseudomonadati</taxon>
        <taxon>Bacteroidota</taxon>
        <taxon>Cytophagia</taxon>
        <taxon>Cytophagales</taxon>
        <taxon>Marivirgaceae</taxon>
        <taxon>Marivirga</taxon>
    </lineage>
</organism>
<dbReference type="NCBIfam" id="TIGR00685">
    <property type="entry name" value="T6PP"/>
    <property type="match status" value="1"/>
</dbReference>
<dbReference type="Pfam" id="PF02358">
    <property type="entry name" value="Trehalose_PPase"/>
    <property type="match status" value="1"/>
</dbReference>
<dbReference type="GO" id="GO:0005992">
    <property type="term" value="P:trehalose biosynthetic process"/>
    <property type="evidence" value="ECO:0007669"/>
    <property type="project" value="InterPro"/>
</dbReference>
<comment type="cofactor">
    <cofactor evidence="4">
        <name>Mg(2+)</name>
        <dbReference type="ChEBI" id="CHEBI:18420"/>
    </cofactor>
</comment>
<dbReference type="EMBL" id="JAEQBW010000004">
    <property type="protein sequence ID" value="MBK6265568.1"/>
    <property type="molecule type" value="Genomic_DNA"/>
</dbReference>
<keyword evidence="6" id="KW-1185">Reference proteome</keyword>
<keyword evidence="3 4" id="KW-0378">Hydrolase</keyword>
<keyword evidence="4" id="KW-0460">Magnesium</keyword>
<dbReference type="Gene3D" id="3.30.70.1020">
    <property type="entry name" value="Trehalose-6-phosphate phosphatase related protein, domain 2"/>
    <property type="match status" value="1"/>
</dbReference>
<dbReference type="Gene3D" id="3.40.50.1000">
    <property type="entry name" value="HAD superfamily/HAD-like"/>
    <property type="match status" value="1"/>
</dbReference>
<sequence>MTEIETGNSAENLPYALERIEEIFDKSGSRRPVLFLDYDGTLTPIVSDPDEAILSDKARNVVSKLSKQITVAVISGRDRKDIQSKINLDSLIYAGSHGFDISGPDGMEMQYEPGRKTLPALDEAEKRLNEKLQDVEGAWVERKKFAIAVHYRNVADKKVEVVKNAVLEELEVYRELKKGSGKKILELKPDIDWDKGKALNWLMEELKLDANEYIPIFIGDDITDEDALQAVKDKGIGIMVGSHDQKTAATYRLKNTEEAIEFLDRLQKRLLK</sequence>
<dbReference type="Proteomes" id="UP000611723">
    <property type="component" value="Unassembled WGS sequence"/>
</dbReference>
<proteinExistence type="inferred from homology"/>
<dbReference type="EC" id="3.1.3.12" evidence="4"/>
<accession>A0A934WYL1</accession>
<dbReference type="InterPro" id="IPR003337">
    <property type="entry name" value="Trehalose_PPase"/>
</dbReference>
<protein>
    <recommendedName>
        <fullName evidence="4">Trehalose 6-phosphate phosphatase</fullName>
        <ecNumber evidence="4">3.1.3.12</ecNumber>
    </recommendedName>
</protein>
<comment type="caution">
    <text evidence="5">The sequence shown here is derived from an EMBL/GenBank/DDBJ whole genome shotgun (WGS) entry which is preliminary data.</text>
</comment>
<dbReference type="CDD" id="cd01627">
    <property type="entry name" value="HAD_TPP"/>
    <property type="match status" value="1"/>
</dbReference>
<dbReference type="InterPro" id="IPR006379">
    <property type="entry name" value="HAD-SF_hydro_IIB"/>
</dbReference>
<dbReference type="SUPFAM" id="SSF56784">
    <property type="entry name" value="HAD-like"/>
    <property type="match status" value="1"/>
</dbReference>
<dbReference type="GO" id="GO:0046872">
    <property type="term" value="F:metal ion binding"/>
    <property type="evidence" value="ECO:0007669"/>
    <property type="project" value="UniProtKB-KW"/>
</dbReference>
<comment type="similarity">
    <text evidence="2 4">Belongs to the trehalose phosphatase family.</text>
</comment>
<dbReference type="InterPro" id="IPR023214">
    <property type="entry name" value="HAD_sf"/>
</dbReference>
<evidence type="ECO:0000313" key="6">
    <source>
        <dbReference type="Proteomes" id="UP000611723"/>
    </source>
</evidence>
<comment type="catalytic activity">
    <reaction evidence="4">
        <text>alpha,alpha-trehalose 6-phosphate + H2O = alpha,alpha-trehalose + phosphate</text>
        <dbReference type="Rhea" id="RHEA:23420"/>
        <dbReference type="ChEBI" id="CHEBI:15377"/>
        <dbReference type="ChEBI" id="CHEBI:16551"/>
        <dbReference type="ChEBI" id="CHEBI:43474"/>
        <dbReference type="ChEBI" id="CHEBI:58429"/>
        <dbReference type="EC" id="3.1.3.12"/>
    </reaction>
</comment>
<gene>
    <name evidence="5" type="primary">otsB</name>
    <name evidence="5" type="ORF">JKA74_11015</name>
</gene>
<evidence type="ECO:0000256" key="4">
    <source>
        <dbReference type="RuleBase" id="RU361117"/>
    </source>
</evidence>
<name>A0A934WYL1_9BACT</name>
<dbReference type="NCBIfam" id="TIGR01484">
    <property type="entry name" value="HAD-SF-IIB"/>
    <property type="match status" value="1"/>
</dbReference>
<dbReference type="PANTHER" id="PTHR43768:SF3">
    <property type="entry name" value="TREHALOSE 6-PHOSPHATE PHOSPHATASE"/>
    <property type="match status" value="1"/>
</dbReference>